<dbReference type="STRING" id="1246637.MTBBW1_540012"/>
<evidence type="ECO:0000313" key="2">
    <source>
        <dbReference type="Proteomes" id="UP000191931"/>
    </source>
</evidence>
<accession>A0A1W1HHX9</accession>
<proteinExistence type="predicted"/>
<dbReference type="AlphaFoldDB" id="A0A1W1HHX9"/>
<keyword evidence="2" id="KW-1185">Reference proteome</keyword>
<gene>
    <name evidence="1" type="ORF">MTBBW1_540012</name>
</gene>
<name>A0A1W1HHX9_9BACT</name>
<evidence type="ECO:0000313" key="1">
    <source>
        <dbReference type="EMBL" id="SLM32033.1"/>
    </source>
</evidence>
<dbReference type="EMBL" id="FWEV01000297">
    <property type="protein sequence ID" value="SLM32033.1"/>
    <property type="molecule type" value="Genomic_DNA"/>
</dbReference>
<organism evidence="1 2">
    <name type="scientific">Desulfamplus magnetovallimortis</name>
    <dbReference type="NCBI Taxonomy" id="1246637"/>
    <lineage>
        <taxon>Bacteria</taxon>
        <taxon>Pseudomonadati</taxon>
        <taxon>Thermodesulfobacteriota</taxon>
        <taxon>Desulfobacteria</taxon>
        <taxon>Desulfobacterales</taxon>
        <taxon>Desulfobacteraceae</taxon>
        <taxon>Desulfamplus</taxon>
    </lineage>
</organism>
<sequence>MFISVIRKAVCLIYYKKPIRRGNHRGFVPTLCKIIIEDNKLALHFNNILVKFKVWSHISVELCGDFQPYSSLKTVFL</sequence>
<protein>
    <submittedName>
        <fullName evidence="1">Uncharacterized protein</fullName>
    </submittedName>
</protein>
<reference evidence="1 2" key="1">
    <citation type="submission" date="2017-03" db="EMBL/GenBank/DDBJ databases">
        <authorList>
            <person name="Afonso C.L."/>
            <person name="Miller P.J."/>
            <person name="Scott M.A."/>
            <person name="Spackman E."/>
            <person name="Goraichik I."/>
            <person name="Dimitrov K.M."/>
            <person name="Suarez D.L."/>
            <person name="Swayne D.E."/>
        </authorList>
    </citation>
    <scope>NUCLEOTIDE SEQUENCE [LARGE SCALE GENOMIC DNA]</scope>
    <source>
        <strain evidence="1">PRJEB14757</strain>
    </source>
</reference>
<dbReference type="Proteomes" id="UP000191931">
    <property type="component" value="Unassembled WGS sequence"/>
</dbReference>